<dbReference type="EMBL" id="SMOL01000004">
    <property type="protein sequence ID" value="KAB2636732.1"/>
    <property type="molecule type" value="Genomic_DNA"/>
</dbReference>
<reference evidence="2" key="2">
    <citation type="submission" date="2019-10" db="EMBL/GenBank/DDBJ databases">
        <title>A de novo genome assembly of a pear dwarfing rootstock.</title>
        <authorList>
            <person name="Wang F."/>
            <person name="Wang J."/>
            <person name="Li S."/>
            <person name="Zhang Y."/>
            <person name="Fang M."/>
            <person name="Ma L."/>
            <person name="Zhao Y."/>
            <person name="Jiang S."/>
        </authorList>
    </citation>
    <scope>NUCLEOTIDE SEQUENCE [LARGE SCALE GENOMIC DNA]</scope>
</reference>
<organism evidence="1 2">
    <name type="scientific">Pyrus ussuriensis x Pyrus communis</name>
    <dbReference type="NCBI Taxonomy" id="2448454"/>
    <lineage>
        <taxon>Eukaryota</taxon>
        <taxon>Viridiplantae</taxon>
        <taxon>Streptophyta</taxon>
        <taxon>Embryophyta</taxon>
        <taxon>Tracheophyta</taxon>
        <taxon>Spermatophyta</taxon>
        <taxon>Magnoliopsida</taxon>
        <taxon>eudicotyledons</taxon>
        <taxon>Gunneridae</taxon>
        <taxon>Pentapetalae</taxon>
        <taxon>rosids</taxon>
        <taxon>fabids</taxon>
        <taxon>Rosales</taxon>
        <taxon>Rosaceae</taxon>
        <taxon>Amygdaloideae</taxon>
        <taxon>Maleae</taxon>
        <taxon>Pyrus</taxon>
    </lineage>
</organism>
<sequence>MSISLYLSSAMGTSTWLTGDFYVPLKEKNKQHQPHLIISGFSWRWVGYEKVGLRGGWNGDLGGWWFEVGGGRGRGRGVTLG</sequence>
<gene>
    <name evidence="1" type="ORF">D8674_027266</name>
</gene>
<dbReference type="Proteomes" id="UP000327157">
    <property type="component" value="Chromosome 5"/>
</dbReference>
<dbReference type="GO" id="GO:0000428">
    <property type="term" value="C:DNA-directed RNA polymerase complex"/>
    <property type="evidence" value="ECO:0007669"/>
    <property type="project" value="UniProtKB-KW"/>
</dbReference>
<evidence type="ECO:0000313" key="2">
    <source>
        <dbReference type="Proteomes" id="UP000327157"/>
    </source>
</evidence>
<name>A0A5N5IE13_9ROSA</name>
<comment type="caution">
    <text evidence="1">The sequence shown here is derived from an EMBL/GenBank/DDBJ whole genome shotgun (WGS) entry which is preliminary data.</text>
</comment>
<dbReference type="AlphaFoldDB" id="A0A5N5IE13"/>
<accession>A0A5N5IE13</accession>
<reference evidence="1 2" key="1">
    <citation type="submission" date="2019-09" db="EMBL/GenBank/DDBJ databases">
        <authorList>
            <person name="Ou C."/>
        </authorList>
    </citation>
    <scope>NUCLEOTIDE SEQUENCE [LARGE SCALE GENOMIC DNA]</scope>
    <source>
        <strain evidence="1">S2</strain>
        <tissue evidence="1">Leaf</tissue>
    </source>
</reference>
<keyword evidence="1" id="KW-0240">DNA-directed RNA polymerase</keyword>
<proteinExistence type="predicted"/>
<evidence type="ECO:0000313" key="1">
    <source>
        <dbReference type="EMBL" id="KAB2636732.1"/>
    </source>
</evidence>
<reference evidence="1 2" key="3">
    <citation type="submission" date="2019-11" db="EMBL/GenBank/DDBJ databases">
        <title>A de novo genome assembly of a pear dwarfing rootstock.</title>
        <authorList>
            <person name="Wang F."/>
            <person name="Wang J."/>
            <person name="Li S."/>
            <person name="Zhang Y."/>
            <person name="Fang M."/>
            <person name="Ma L."/>
            <person name="Zhao Y."/>
            <person name="Jiang S."/>
        </authorList>
    </citation>
    <scope>NUCLEOTIDE SEQUENCE [LARGE SCALE GENOMIC DNA]</scope>
    <source>
        <strain evidence="1">S2</strain>
        <tissue evidence="1">Leaf</tissue>
    </source>
</reference>
<keyword evidence="1" id="KW-0804">Transcription</keyword>
<protein>
    <submittedName>
        <fullName evidence="1">DNA-directed RNA polymerases II, IV and V subunit 6A-like</fullName>
    </submittedName>
</protein>
<keyword evidence="2" id="KW-1185">Reference proteome</keyword>